<organism evidence="1">
    <name type="scientific">uncultured Desulfovibrio sp</name>
    <dbReference type="NCBI Taxonomy" id="167968"/>
    <lineage>
        <taxon>Bacteria</taxon>
        <taxon>Pseudomonadati</taxon>
        <taxon>Thermodesulfobacteriota</taxon>
        <taxon>Desulfovibrionia</taxon>
        <taxon>Desulfovibrionales</taxon>
        <taxon>Desulfovibrionaceae</taxon>
        <taxon>Desulfovibrio</taxon>
        <taxon>environmental samples</taxon>
    </lineage>
</organism>
<sequence>MIELTDSARKELDSFFTGKKKDPIRVYMTAG</sequence>
<dbReference type="AlphaFoldDB" id="A0A212KE86"/>
<dbReference type="EMBL" id="FLUP01000001">
    <property type="protein sequence ID" value="SBW09952.1"/>
    <property type="molecule type" value="Genomic_DNA"/>
</dbReference>
<gene>
    <name evidence="1" type="ORF">KM92DES2_12827</name>
</gene>
<accession>A0A212KE86</accession>
<protein>
    <submittedName>
        <fullName evidence="1">HesB/YadR/YfhF-family protein</fullName>
    </submittedName>
</protein>
<proteinExistence type="predicted"/>
<reference evidence="1" key="1">
    <citation type="submission" date="2016-04" db="EMBL/GenBank/DDBJ databases">
        <authorList>
            <person name="Evans L.H."/>
            <person name="Alamgir A."/>
            <person name="Owens N."/>
            <person name="Weber N.D."/>
            <person name="Virtaneva K."/>
            <person name="Barbian K."/>
            <person name="Babar A."/>
            <person name="Rosenke K."/>
        </authorList>
    </citation>
    <scope>NUCLEOTIDE SEQUENCE</scope>
    <source>
        <strain evidence="1">92-2</strain>
    </source>
</reference>
<name>A0A212KE86_9BACT</name>
<evidence type="ECO:0000313" key="1">
    <source>
        <dbReference type="EMBL" id="SBW09952.1"/>
    </source>
</evidence>